<evidence type="ECO:0000313" key="5">
    <source>
        <dbReference type="EMBL" id="KAK5049254.1"/>
    </source>
</evidence>
<accession>A0ABR0IWR3</accession>
<dbReference type="Pfam" id="PF12624">
    <property type="entry name" value="VPS13_N"/>
    <property type="match status" value="1"/>
</dbReference>
<dbReference type="EMBL" id="JAVRRA010027895">
    <property type="protein sequence ID" value="KAK5049254.1"/>
    <property type="molecule type" value="Genomic_DNA"/>
</dbReference>
<feature type="non-terminal residue" evidence="5">
    <location>
        <position position="178"/>
    </location>
</feature>
<sequence>MQIEMSLRSGGFTLKRDPHGKGTEILRLLFDGFSTKVLQRPDSLLAELSLEGMRLYDGTTEGNLFPQIITVKDAPEISDDTRVEELNDDETSKDNNEGSDDEADDPLFQLSFEQNPLDNHADTALNVKLKSMEIVYNPKFVVEVARFFKPPERHMESIGVLMETAGATVEGIRQQTRA</sequence>
<keyword evidence="2" id="KW-0813">Transport</keyword>
<evidence type="ECO:0000256" key="2">
    <source>
        <dbReference type="ARBA" id="ARBA00022448"/>
    </source>
</evidence>
<dbReference type="PANTHER" id="PTHR16166">
    <property type="entry name" value="VACUOLAR PROTEIN SORTING-ASSOCIATED PROTEIN VPS13"/>
    <property type="match status" value="1"/>
</dbReference>
<dbReference type="InterPro" id="IPR026847">
    <property type="entry name" value="VPS13"/>
</dbReference>
<feature type="compositionally biased region" description="Basic and acidic residues" evidence="3">
    <location>
        <begin position="80"/>
        <end position="96"/>
    </location>
</feature>
<evidence type="ECO:0000259" key="4">
    <source>
        <dbReference type="Pfam" id="PF12624"/>
    </source>
</evidence>
<reference evidence="5 6" key="1">
    <citation type="submission" date="2023-08" db="EMBL/GenBank/DDBJ databases">
        <title>Black Yeasts Isolated from many extreme environments.</title>
        <authorList>
            <person name="Coleine C."/>
            <person name="Stajich J.E."/>
            <person name="Selbmann L."/>
        </authorList>
    </citation>
    <scope>NUCLEOTIDE SEQUENCE [LARGE SCALE GENOMIC DNA]</scope>
    <source>
        <strain evidence="5 6">CCFEE 536</strain>
    </source>
</reference>
<evidence type="ECO:0000256" key="1">
    <source>
        <dbReference type="ARBA" id="ARBA00006545"/>
    </source>
</evidence>
<evidence type="ECO:0000256" key="3">
    <source>
        <dbReference type="SAM" id="MobiDB-lite"/>
    </source>
</evidence>
<evidence type="ECO:0000313" key="6">
    <source>
        <dbReference type="Proteomes" id="UP001357485"/>
    </source>
</evidence>
<dbReference type="Proteomes" id="UP001357485">
    <property type="component" value="Unassembled WGS sequence"/>
</dbReference>
<feature type="region of interest" description="Disordered" evidence="3">
    <location>
        <begin position="80"/>
        <end position="105"/>
    </location>
</feature>
<organism evidence="5 6">
    <name type="scientific">Cryomyces antarcticus</name>
    <dbReference type="NCBI Taxonomy" id="329879"/>
    <lineage>
        <taxon>Eukaryota</taxon>
        <taxon>Fungi</taxon>
        <taxon>Dikarya</taxon>
        <taxon>Ascomycota</taxon>
        <taxon>Pezizomycotina</taxon>
        <taxon>Dothideomycetes</taxon>
        <taxon>Dothideomycetes incertae sedis</taxon>
        <taxon>Cryomyces</taxon>
    </lineage>
</organism>
<dbReference type="PANTHER" id="PTHR16166:SF93">
    <property type="entry name" value="INTERMEMBRANE LIPID TRANSFER PROTEIN VPS13"/>
    <property type="match status" value="1"/>
</dbReference>
<dbReference type="InterPro" id="IPR026854">
    <property type="entry name" value="VPS13_N"/>
</dbReference>
<comment type="caution">
    <text evidence="5">The sequence shown here is derived from an EMBL/GenBank/DDBJ whole genome shotgun (WGS) entry which is preliminary data.</text>
</comment>
<gene>
    <name evidence="5" type="primary">VPS13_9</name>
    <name evidence="5" type="ORF">LTR16_010968</name>
</gene>
<name>A0ABR0IWR3_9PEZI</name>
<protein>
    <submittedName>
        <fullName evidence="5">Vacuolar protein sorting-associated protein 13</fullName>
    </submittedName>
</protein>
<keyword evidence="6" id="KW-1185">Reference proteome</keyword>
<feature type="domain" description="Chorein N-terminal" evidence="4">
    <location>
        <begin position="5"/>
        <end position="177"/>
    </location>
</feature>
<comment type="similarity">
    <text evidence="1">Belongs to the VPS13 family.</text>
</comment>
<proteinExistence type="inferred from homology"/>